<sequence>MSEVEVRVLFFGKARELMECEETKVTLPVSLPYKALKSLFFDELFEELSCISSSCILAVDQRYANGDDEVHLTPSSEVAVIPPLSAKKVSTSRFGSRFHSSGNICEHSSDTNVALFKMMDKALTVNVWYHGMMPRIDCEETLKLRLALLPFIITFIVFSDNKIPLVFIYHDFQCNGDFLVRKTTVAKITTYCIAVRHMNEARHIPLSYNKGQWTLKGSRGTLTELIDTYMATQRPITPSMAVLKNPIPRPDFYILHEHVTLLKKLGQGAFGEVYTGKLRLKTGEEVSVAVKKVKGDHVKKAQLSSFVGEAKLMRRFDHPNIVRVFGVAVQEEPIMIILELASGGSLKFSLLLPLEVLYIKFLKYFYVIHRDLAARNCLLGSKYELKISDFGLSIADKEQMKLDKLKSVPIKWLAPETLSQVGVFSKKTDVWAFGVLMWEIFARCATDPFPGESNQKAKEYILHRNPPLHPPPGTPPLIAQVMTTCFDRNPETRADFEVVFRLLAPDENPPPPMTDRATPSENDTSSVPPIVELK</sequence>
<evidence type="ECO:0000259" key="18">
    <source>
        <dbReference type="PROSITE" id="PS50001"/>
    </source>
</evidence>
<dbReference type="InterPro" id="IPR000980">
    <property type="entry name" value="SH2"/>
</dbReference>
<evidence type="ECO:0000256" key="7">
    <source>
        <dbReference type="ARBA" id="ARBA00022777"/>
    </source>
</evidence>
<evidence type="ECO:0000259" key="19">
    <source>
        <dbReference type="PROSITE" id="PS50011"/>
    </source>
</evidence>
<keyword evidence="8 15" id="KW-0067">ATP-binding</keyword>
<dbReference type="Proteomes" id="UP000095283">
    <property type="component" value="Unplaced"/>
</dbReference>
<keyword evidence="4" id="KW-0963">Cytoplasm</keyword>
<evidence type="ECO:0000256" key="15">
    <source>
        <dbReference type="PROSITE-ProRule" id="PRU10141"/>
    </source>
</evidence>
<dbReference type="InterPro" id="IPR011009">
    <property type="entry name" value="Kinase-like_dom_sf"/>
</dbReference>
<evidence type="ECO:0000313" key="21">
    <source>
        <dbReference type="WBParaSite" id="Hba_14772"/>
    </source>
</evidence>
<feature type="domain" description="SH2" evidence="18">
    <location>
        <begin position="128"/>
        <end position="247"/>
    </location>
</feature>
<name>A0A1I7XB78_HETBA</name>
<dbReference type="InterPro" id="IPR017441">
    <property type="entry name" value="Protein_kinase_ATP_BS"/>
</dbReference>
<keyword evidence="20" id="KW-1185">Reference proteome</keyword>
<dbReference type="InterPro" id="IPR008266">
    <property type="entry name" value="Tyr_kinase_AS"/>
</dbReference>
<accession>A0A1I7XB78</accession>
<keyword evidence="9 14" id="KW-0727">SH2 domain</keyword>
<evidence type="ECO:0000256" key="12">
    <source>
        <dbReference type="ARBA" id="ARBA00051245"/>
    </source>
</evidence>
<dbReference type="InterPro" id="IPR001245">
    <property type="entry name" value="Ser-Thr/Tyr_kinase_cat_dom"/>
</dbReference>
<dbReference type="WBParaSite" id="Hba_14772">
    <property type="protein sequence ID" value="Hba_14772"/>
    <property type="gene ID" value="Hba_14772"/>
</dbReference>
<feature type="region of interest" description="Disordered" evidence="17">
    <location>
        <begin position="503"/>
        <end position="534"/>
    </location>
</feature>
<keyword evidence="6 15" id="KW-0547">Nucleotide-binding</keyword>
<dbReference type="GO" id="GO:0004715">
    <property type="term" value="F:non-membrane spanning protein tyrosine kinase activity"/>
    <property type="evidence" value="ECO:0007669"/>
    <property type="project" value="UniProtKB-EC"/>
</dbReference>
<comment type="catalytic activity">
    <reaction evidence="12 16">
        <text>L-tyrosyl-[protein] + ATP = O-phospho-L-tyrosyl-[protein] + ADP + H(+)</text>
        <dbReference type="Rhea" id="RHEA:10596"/>
        <dbReference type="Rhea" id="RHEA-COMP:10136"/>
        <dbReference type="Rhea" id="RHEA-COMP:20101"/>
        <dbReference type="ChEBI" id="CHEBI:15378"/>
        <dbReference type="ChEBI" id="CHEBI:30616"/>
        <dbReference type="ChEBI" id="CHEBI:46858"/>
        <dbReference type="ChEBI" id="CHEBI:61978"/>
        <dbReference type="ChEBI" id="CHEBI:456216"/>
        <dbReference type="EC" id="2.7.10.2"/>
    </reaction>
</comment>
<keyword evidence="7 16" id="KW-0418">Kinase</keyword>
<evidence type="ECO:0000313" key="20">
    <source>
        <dbReference type="Proteomes" id="UP000095283"/>
    </source>
</evidence>
<feature type="domain" description="Protein kinase" evidence="19">
    <location>
        <begin position="259"/>
        <end position="513"/>
    </location>
</feature>
<dbReference type="SUPFAM" id="SSF55550">
    <property type="entry name" value="SH2 domain"/>
    <property type="match status" value="1"/>
</dbReference>
<dbReference type="InterPro" id="IPR050198">
    <property type="entry name" value="Non-receptor_tyrosine_kinases"/>
</dbReference>
<dbReference type="GO" id="GO:0005524">
    <property type="term" value="F:ATP binding"/>
    <property type="evidence" value="ECO:0007669"/>
    <property type="project" value="UniProtKB-UniRule"/>
</dbReference>
<dbReference type="Gene3D" id="3.10.20.30">
    <property type="match status" value="1"/>
</dbReference>
<dbReference type="AlphaFoldDB" id="A0A1I7XB78"/>
<evidence type="ECO:0000256" key="8">
    <source>
        <dbReference type="ARBA" id="ARBA00022840"/>
    </source>
</evidence>
<dbReference type="SMART" id="SM00252">
    <property type="entry name" value="SH2"/>
    <property type="match status" value="1"/>
</dbReference>
<feature type="compositionally biased region" description="Polar residues" evidence="17">
    <location>
        <begin position="517"/>
        <end position="527"/>
    </location>
</feature>
<dbReference type="Pfam" id="PF07714">
    <property type="entry name" value="PK_Tyr_Ser-Thr"/>
    <property type="match status" value="2"/>
</dbReference>
<evidence type="ECO:0000256" key="6">
    <source>
        <dbReference type="ARBA" id="ARBA00022741"/>
    </source>
</evidence>
<evidence type="ECO:0000256" key="5">
    <source>
        <dbReference type="ARBA" id="ARBA00022679"/>
    </source>
</evidence>
<comment type="similarity">
    <text evidence="13">Belongs to the protein kinase superfamily. Tyr protein kinase family. Fes/fps subfamily.</text>
</comment>
<dbReference type="GO" id="GO:0005886">
    <property type="term" value="C:plasma membrane"/>
    <property type="evidence" value="ECO:0007669"/>
    <property type="project" value="UniProtKB-SubCell"/>
</dbReference>
<dbReference type="FunFam" id="3.30.200.20:FF:000194">
    <property type="entry name" value="protein-tyrosine kinase 2-beta isoform X1"/>
    <property type="match status" value="1"/>
</dbReference>
<evidence type="ECO:0000256" key="13">
    <source>
        <dbReference type="ARBA" id="ARBA00061333"/>
    </source>
</evidence>
<dbReference type="Gene3D" id="1.10.510.10">
    <property type="entry name" value="Transferase(Phosphotransferase) domain 1"/>
    <property type="match status" value="1"/>
</dbReference>
<evidence type="ECO:0000256" key="10">
    <source>
        <dbReference type="ARBA" id="ARBA00023136"/>
    </source>
</evidence>
<proteinExistence type="inferred from homology"/>
<dbReference type="PROSITE" id="PS50011">
    <property type="entry name" value="PROTEIN_KINASE_DOM"/>
    <property type="match status" value="1"/>
</dbReference>
<dbReference type="PROSITE" id="PS50001">
    <property type="entry name" value="SH2"/>
    <property type="match status" value="1"/>
</dbReference>
<dbReference type="GO" id="GO:0005737">
    <property type="term" value="C:cytoplasm"/>
    <property type="evidence" value="ECO:0007669"/>
    <property type="project" value="UniProtKB-SubCell"/>
</dbReference>
<dbReference type="CDD" id="cd00754">
    <property type="entry name" value="Ubl_MoaD"/>
    <property type="match status" value="1"/>
</dbReference>
<evidence type="ECO:0000256" key="16">
    <source>
        <dbReference type="RuleBase" id="RU362096"/>
    </source>
</evidence>
<dbReference type="SUPFAM" id="SSF54285">
    <property type="entry name" value="MoaD/ThiS"/>
    <property type="match status" value="1"/>
</dbReference>
<evidence type="ECO:0000256" key="2">
    <source>
        <dbReference type="ARBA" id="ARBA00004496"/>
    </source>
</evidence>
<evidence type="ECO:0000256" key="4">
    <source>
        <dbReference type="ARBA" id="ARBA00022490"/>
    </source>
</evidence>
<comment type="subcellular location">
    <subcellularLocation>
        <location evidence="1">Cell membrane</location>
        <topology evidence="1">Peripheral membrane protein</topology>
    </subcellularLocation>
    <subcellularLocation>
        <location evidence="2">Cytoplasm</location>
    </subcellularLocation>
</comment>
<dbReference type="PROSITE" id="PS00107">
    <property type="entry name" value="PROTEIN_KINASE_ATP"/>
    <property type="match status" value="1"/>
</dbReference>
<dbReference type="Gene3D" id="3.30.200.20">
    <property type="entry name" value="Phosphorylase Kinase, domain 1"/>
    <property type="match status" value="1"/>
</dbReference>
<dbReference type="Gene3D" id="3.30.505.10">
    <property type="entry name" value="SH2 domain"/>
    <property type="match status" value="1"/>
</dbReference>
<dbReference type="InterPro" id="IPR012675">
    <property type="entry name" value="Beta-grasp_dom_sf"/>
</dbReference>
<dbReference type="PROSITE" id="PS00109">
    <property type="entry name" value="PROTEIN_KINASE_TYR"/>
    <property type="match status" value="1"/>
</dbReference>
<dbReference type="CDD" id="cd00192">
    <property type="entry name" value="PTKc"/>
    <property type="match status" value="1"/>
</dbReference>
<dbReference type="InterPro" id="IPR000719">
    <property type="entry name" value="Prot_kinase_dom"/>
</dbReference>
<keyword evidence="3" id="KW-1003">Cell membrane</keyword>
<evidence type="ECO:0000256" key="11">
    <source>
        <dbReference type="ARBA" id="ARBA00023137"/>
    </source>
</evidence>
<keyword evidence="10" id="KW-0472">Membrane</keyword>
<protein>
    <recommendedName>
        <fullName evidence="16">Tyrosine-protein kinase</fullName>
        <ecNumber evidence="16">2.7.10.2</ecNumber>
    </recommendedName>
</protein>
<evidence type="ECO:0000256" key="3">
    <source>
        <dbReference type="ARBA" id="ARBA00022475"/>
    </source>
</evidence>
<dbReference type="SUPFAM" id="SSF56112">
    <property type="entry name" value="Protein kinase-like (PK-like)"/>
    <property type="match status" value="1"/>
</dbReference>
<evidence type="ECO:0000256" key="17">
    <source>
        <dbReference type="SAM" id="MobiDB-lite"/>
    </source>
</evidence>
<reference evidence="21" key="1">
    <citation type="submission" date="2016-11" db="UniProtKB">
        <authorList>
            <consortium name="WormBaseParasite"/>
        </authorList>
    </citation>
    <scope>IDENTIFICATION</scope>
</reference>
<dbReference type="SMART" id="SM00219">
    <property type="entry name" value="TyrKc"/>
    <property type="match status" value="1"/>
</dbReference>
<dbReference type="PANTHER" id="PTHR24418">
    <property type="entry name" value="TYROSINE-PROTEIN KINASE"/>
    <property type="match status" value="1"/>
</dbReference>
<evidence type="ECO:0000256" key="1">
    <source>
        <dbReference type="ARBA" id="ARBA00004202"/>
    </source>
</evidence>
<evidence type="ECO:0000256" key="14">
    <source>
        <dbReference type="PROSITE-ProRule" id="PRU00191"/>
    </source>
</evidence>
<dbReference type="InterPro" id="IPR016155">
    <property type="entry name" value="Mopterin_synth/thiamin_S_b"/>
</dbReference>
<keyword evidence="11 16" id="KW-0829">Tyrosine-protein kinase</keyword>
<keyword evidence="5 16" id="KW-0808">Transferase</keyword>
<evidence type="ECO:0000256" key="9">
    <source>
        <dbReference type="ARBA" id="ARBA00022999"/>
    </source>
</evidence>
<dbReference type="EC" id="2.7.10.2" evidence="16"/>
<dbReference type="InterPro" id="IPR036860">
    <property type="entry name" value="SH2_dom_sf"/>
</dbReference>
<feature type="binding site" evidence="15">
    <location>
        <position position="292"/>
    </location>
    <ligand>
        <name>ATP</name>
        <dbReference type="ChEBI" id="CHEBI:30616"/>
    </ligand>
</feature>
<organism evidence="20 21">
    <name type="scientific">Heterorhabditis bacteriophora</name>
    <name type="common">Entomopathogenic nematode worm</name>
    <dbReference type="NCBI Taxonomy" id="37862"/>
    <lineage>
        <taxon>Eukaryota</taxon>
        <taxon>Metazoa</taxon>
        <taxon>Ecdysozoa</taxon>
        <taxon>Nematoda</taxon>
        <taxon>Chromadorea</taxon>
        <taxon>Rhabditida</taxon>
        <taxon>Rhabditina</taxon>
        <taxon>Rhabditomorpha</taxon>
        <taxon>Strongyloidea</taxon>
        <taxon>Heterorhabditidae</taxon>
        <taxon>Heterorhabditis</taxon>
    </lineage>
</organism>
<dbReference type="InterPro" id="IPR020635">
    <property type="entry name" value="Tyr_kinase_cat_dom"/>
</dbReference>